<reference evidence="1" key="1">
    <citation type="submission" date="2014-05" db="EMBL/GenBank/DDBJ databases">
        <authorList>
            <person name="Chronopoulou M."/>
        </authorList>
    </citation>
    <scope>NUCLEOTIDE SEQUENCE</scope>
    <source>
        <tissue evidence="1">Whole organism</tissue>
    </source>
</reference>
<protein>
    <submittedName>
        <fullName evidence="1">Uncharacterized protein</fullName>
    </submittedName>
</protein>
<dbReference type="EMBL" id="HACA01028881">
    <property type="protein sequence ID" value="CDW46242.1"/>
    <property type="molecule type" value="Transcribed_RNA"/>
</dbReference>
<evidence type="ECO:0000313" key="1">
    <source>
        <dbReference type="EMBL" id="CDW46242.1"/>
    </source>
</evidence>
<name>A0A0K2V7W0_LEPSM</name>
<dbReference type="AlphaFoldDB" id="A0A0K2V7W0"/>
<feature type="non-terminal residue" evidence="1">
    <location>
        <position position="1"/>
    </location>
</feature>
<accession>A0A0K2V7W0</accession>
<organism evidence="1">
    <name type="scientific">Lepeophtheirus salmonis</name>
    <name type="common">Salmon louse</name>
    <name type="synonym">Caligus salmonis</name>
    <dbReference type="NCBI Taxonomy" id="72036"/>
    <lineage>
        <taxon>Eukaryota</taxon>
        <taxon>Metazoa</taxon>
        <taxon>Ecdysozoa</taxon>
        <taxon>Arthropoda</taxon>
        <taxon>Crustacea</taxon>
        <taxon>Multicrustacea</taxon>
        <taxon>Hexanauplia</taxon>
        <taxon>Copepoda</taxon>
        <taxon>Siphonostomatoida</taxon>
        <taxon>Caligidae</taxon>
        <taxon>Lepeophtheirus</taxon>
    </lineage>
</organism>
<sequence length="33" mass="3792">FQLNRRIGITQQEFLTIITYDSGPLLFTSCTSQ</sequence>
<proteinExistence type="predicted"/>